<dbReference type="SMART" id="SM00823">
    <property type="entry name" value="PKS_PP"/>
    <property type="match status" value="1"/>
</dbReference>
<dbReference type="PANTHER" id="PTHR45527">
    <property type="entry name" value="NONRIBOSOMAL PEPTIDE SYNTHETASE"/>
    <property type="match status" value="1"/>
</dbReference>
<comment type="cofactor">
    <cofactor evidence="1">
        <name>pantetheine 4'-phosphate</name>
        <dbReference type="ChEBI" id="CHEBI:47942"/>
    </cofactor>
</comment>
<dbReference type="InterPro" id="IPR042099">
    <property type="entry name" value="ANL_N_sf"/>
</dbReference>
<dbReference type="Proteomes" id="UP000192366">
    <property type="component" value="Unassembled WGS sequence"/>
</dbReference>
<dbReference type="CDD" id="cd17643">
    <property type="entry name" value="A_NRPS_Cytc1-like"/>
    <property type="match status" value="1"/>
</dbReference>
<dbReference type="GO" id="GO:0003824">
    <property type="term" value="F:catalytic activity"/>
    <property type="evidence" value="ECO:0007669"/>
    <property type="project" value="InterPro"/>
</dbReference>
<dbReference type="InterPro" id="IPR023213">
    <property type="entry name" value="CAT-like_dom_sf"/>
</dbReference>
<dbReference type="InterPro" id="IPR020845">
    <property type="entry name" value="AMP-binding_CS"/>
</dbReference>
<dbReference type="UniPathway" id="UPA00011"/>
<comment type="caution">
    <text evidence="6">The sequence shown here is derived from an EMBL/GenBank/DDBJ whole genome shotgun (WGS) entry which is preliminary data.</text>
</comment>
<dbReference type="InterPro" id="IPR045851">
    <property type="entry name" value="AMP-bd_C_sf"/>
</dbReference>
<dbReference type="InterPro" id="IPR000873">
    <property type="entry name" value="AMP-dep_synth/lig_dom"/>
</dbReference>
<name>A0A1W9YWW6_MYCBA</name>
<feature type="compositionally biased region" description="Basic and acidic residues" evidence="4">
    <location>
        <begin position="1060"/>
        <end position="1072"/>
    </location>
</feature>
<feature type="domain" description="Carrier" evidence="5">
    <location>
        <begin position="976"/>
        <end position="1051"/>
    </location>
</feature>
<dbReference type="Pfam" id="PF00501">
    <property type="entry name" value="AMP-binding"/>
    <property type="match status" value="1"/>
</dbReference>
<dbReference type="AlphaFoldDB" id="A0A1W9YWW6"/>
<dbReference type="InterPro" id="IPR001242">
    <property type="entry name" value="Condensation_dom"/>
</dbReference>
<dbReference type="NCBIfam" id="TIGR01733">
    <property type="entry name" value="AA-adenyl-dom"/>
    <property type="match status" value="1"/>
</dbReference>
<keyword evidence="3" id="KW-0597">Phosphoprotein</keyword>
<organism evidence="6 7">
    <name type="scientific">Mycolicibacterium bacteremicum</name>
    <name type="common">Mycobacterium bacteremicum</name>
    <dbReference type="NCBI Taxonomy" id="564198"/>
    <lineage>
        <taxon>Bacteria</taxon>
        <taxon>Bacillati</taxon>
        <taxon>Actinomycetota</taxon>
        <taxon>Actinomycetes</taxon>
        <taxon>Mycobacteriales</taxon>
        <taxon>Mycobacteriaceae</taxon>
        <taxon>Mycolicibacterium</taxon>
    </lineage>
</organism>
<dbReference type="GO" id="GO:0043041">
    <property type="term" value="P:amino acid activation for nonribosomal peptide biosynthetic process"/>
    <property type="evidence" value="ECO:0007669"/>
    <property type="project" value="TreeGrafter"/>
</dbReference>
<evidence type="ECO:0000259" key="5">
    <source>
        <dbReference type="PROSITE" id="PS50075"/>
    </source>
</evidence>
<dbReference type="InterPro" id="IPR036736">
    <property type="entry name" value="ACP-like_sf"/>
</dbReference>
<dbReference type="SUPFAM" id="SSF47336">
    <property type="entry name" value="ACP-like"/>
    <property type="match status" value="1"/>
</dbReference>
<dbReference type="Gene3D" id="3.30.559.10">
    <property type="entry name" value="Chloramphenicol acetyltransferase-like domain"/>
    <property type="match status" value="1"/>
</dbReference>
<dbReference type="PROSITE" id="PS00455">
    <property type="entry name" value="AMP_BINDING"/>
    <property type="match status" value="1"/>
</dbReference>
<gene>
    <name evidence="6" type="ORF">BST17_12585</name>
</gene>
<dbReference type="FunFam" id="3.40.50.980:FF:000001">
    <property type="entry name" value="Non-ribosomal peptide synthetase"/>
    <property type="match status" value="1"/>
</dbReference>
<proteinExistence type="predicted"/>
<evidence type="ECO:0000256" key="1">
    <source>
        <dbReference type="ARBA" id="ARBA00001957"/>
    </source>
</evidence>
<evidence type="ECO:0000313" key="7">
    <source>
        <dbReference type="Proteomes" id="UP000192366"/>
    </source>
</evidence>
<dbReference type="InterPro" id="IPR025110">
    <property type="entry name" value="AMP-bd_C"/>
</dbReference>
<dbReference type="Gene3D" id="3.30.559.30">
    <property type="entry name" value="Nonribosomal peptide synthetase, condensation domain"/>
    <property type="match status" value="1"/>
</dbReference>
<dbReference type="GO" id="GO:0031177">
    <property type="term" value="F:phosphopantetheine binding"/>
    <property type="evidence" value="ECO:0007669"/>
    <property type="project" value="InterPro"/>
</dbReference>
<feature type="region of interest" description="Disordered" evidence="4">
    <location>
        <begin position="1051"/>
        <end position="1081"/>
    </location>
</feature>
<reference evidence="6 7" key="1">
    <citation type="submission" date="2017-02" db="EMBL/GenBank/DDBJ databases">
        <title>The new phylogeny of genus Mycobacterium.</title>
        <authorList>
            <person name="Tortoli E."/>
            <person name="Trovato A."/>
            <person name="Cirillo D.M."/>
        </authorList>
    </citation>
    <scope>NUCLEOTIDE SEQUENCE [LARGE SCALE GENOMIC DNA]</scope>
    <source>
        <strain evidence="6 7">DSM 45578</strain>
    </source>
</reference>
<dbReference type="PANTHER" id="PTHR45527:SF1">
    <property type="entry name" value="FATTY ACID SYNTHASE"/>
    <property type="match status" value="1"/>
</dbReference>
<dbReference type="InterPro" id="IPR020806">
    <property type="entry name" value="PKS_PP-bd"/>
</dbReference>
<keyword evidence="7" id="KW-1185">Reference proteome</keyword>
<dbReference type="GO" id="GO:0005737">
    <property type="term" value="C:cytoplasm"/>
    <property type="evidence" value="ECO:0007669"/>
    <property type="project" value="TreeGrafter"/>
</dbReference>
<evidence type="ECO:0000256" key="2">
    <source>
        <dbReference type="ARBA" id="ARBA00022450"/>
    </source>
</evidence>
<dbReference type="InterPro" id="IPR009081">
    <property type="entry name" value="PP-bd_ACP"/>
</dbReference>
<dbReference type="Pfam" id="PF00668">
    <property type="entry name" value="Condensation"/>
    <property type="match status" value="1"/>
</dbReference>
<dbReference type="STRING" id="564198.BST17_12585"/>
<dbReference type="Gene3D" id="3.40.50.12780">
    <property type="entry name" value="N-terminal domain of ligase-like"/>
    <property type="match status" value="1"/>
</dbReference>
<dbReference type="EMBL" id="MVHJ01000009">
    <property type="protein sequence ID" value="ORA04544.1"/>
    <property type="molecule type" value="Genomic_DNA"/>
</dbReference>
<feature type="region of interest" description="Disordered" evidence="4">
    <location>
        <begin position="959"/>
        <end position="981"/>
    </location>
</feature>
<sequence length="1081" mass="117620">MDEVVDSYELSPMQASMLYQALSAPGDGTNIEHVVISVDEELDVALFEQAMAQVMQRHSVMRTRFRWVDVGEPCQEVLAHAPLAATVADWRDIAPEVADERFDAHVLADSRLDVDMSRAPMMRLFIARLPAGKSRVLWTFHHALLDGRSYIVLHEWFALYEAALRGELLSLPAARPYRDYIEWRRSLDHGVAETFWRERLGDFGTSTPFGIDAPHAADESTAPASACEQRLPKDLTEQLRHAAHRADVSVSTMVQAAWAVLLHRYSGESDIVFGVTRAGRITGFDDADRITGLFINTLPMRVGVDDDAEIGPWLRALRAQQSAQRPYEQTPLGTVQACSGVARGAPLFESVIVYDHHTLDMQLQMPGRHFEYRGQTNFPLALMAYGDDGSGAMLLRLDYSTKRFAAAAVTRMLGHLVHLLAQFADGDTKFLGQLDPLSAGERVVLVGDGGVPVVVPRDVTLHAGFARQVAARPDAVAVCADGVGGRVELSYVELDCRAEAVAGCLRGLGVGAGAVVGLRVARGVDVVVGILGILKVGAAYLPLDPLYPVERVGFMLADAGVGVVLTQRGVAGELGGLPVRCVCLDEPLPVVGRDPASPAAQGRGGDLAYVMYTSGSTGQPKGVRVTHRNVLRLFETTIERFGFGPDDVWTLWHSYSFDISVSELWGALLVGGRLVVVDHDTSRDPAAFRGLVERERVSVLSQTPTGFCAFIDVDRVAPRAGFALRYVLLCGEALQLASLAPWFGRYGDDSPQVINMYGPTEATLYVTYRRIAGADLVAGVGSVIGAPLPDIRIYLLDEQGRPVPIGVPGELYIAGAGVAAGYLNRPELNAQRFLTDPFHGGPMYRSGDLARRGAGGELEYLGRIDQQVKIRGFRVELGEIETVIAEHPAVHQVAVIDREDVPGEKKLVAYLVAADAGPSLIADLRQVLHTRLPEYMVPAHFQYLDALPLTTSAKLDRKALPAPTHQRSSNGEPPSGPRNPAEETIADVWKAVLRVDSVGLDDHFFELGGDSLLSIRVHAQLTDKLRADLPIVALLQYPTVRTLARHLAGEQHSTVSTGEAMDRARRQREAHARSRALVGRR</sequence>
<dbReference type="Pfam" id="PF00550">
    <property type="entry name" value="PP-binding"/>
    <property type="match status" value="1"/>
</dbReference>
<dbReference type="OrthoDB" id="3691933at2"/>
<evidence type="ECO:0000313" key="6">
    <source>
        <dbReference type="EMBL" id="ORA04544.1"/>
    </source>
</evidence>
<dbReference type="RefSeq" id="WP_083058325.1">
    <property type="nucleotide sequence ID" value="NZ_MVHJ01000009.1"/>
</dbReference>
<evidence type="ECO:0000256" key="3">
    <source>
        <dbReference type="ARBA" id="ARBA00022553"/>
    </source>
</evidence>
<dbReference type="GO" id="GO:0008610">
    <property type="term" value="P:lipid biosynthetic process"/>
    <property type="evidence" value="ECO:0007669"/>
    <property type="project" value="UniProtKB-ARBA"/>
</dbReference>
<dbReference type="SUPFAM" id="SSF56801">
    <property type="entry name" value="Acetyl-CoA synthetase-like"/>
    <property type="match status" value="1"/>
</dbReference>
<protein>
    <recommendedName>
        <fullName evidence="5">Carrier domain-containing protein</fullName>
    </recommendedName>
</protein>
<dbReference type="Pfam" id="PF13193">
    <property type="entry name" value="AMP-binding_C"/>
    <property type="match status" value="1"/>
</dbReference>
<dbReference type="FunFam" id="3.30.300.30:FF:000010">
    <property type="entry name" value="Enterobactin synthetase component F"/>
    <property type="match status" value="1"/>
</dbReference>
<dbReference type="PROSITE" id="PS50075">
    <property type="entry name" value="CARRIER"/>
    <property type="match status" value="1"/>
</dbReference>
<evidence type="ECO:0000256" key="4">
    <source>
        <dbReference type="SAM" id="MobiDB-lite"/>
    </source>
</evidence>
<keyword evidence="2" id="KW-0596">Phosphopantetheine</keyword>
<dbReference type="GO" id="GO:0072330">
    <property type="term" value="P:monocarboxylic acid biosynthetic process"/>
    <property type="evidence" value="ECO:0007669"/>
    <property type="project" value="UniProtKB-ARBA"/>
</dbReference>
<dbReference type="Gene3D" id="3.30.300.30">
    <property type="match status" value="1"/>
</dbReference>
<accession>A0A1W9YWW6</accession>
<dbReference type="Gene3D" id="1.10.1200.10">
    <property type="entry name" value="ACP-like"/>
    <property type="match status" value="1"/>
</dbReference>
<dbReference type="SUPFAM" id="SSF52777">
    <property type="entry name" value="CoA-dependent acyltransferases"/>
    <property type="match status" value="2"/>
</dbReference>
<dbReference type="InterPro" id="IPR010071">
    <property type="entry name" value="AA_adenyl_dom"/>
</dbReference>
<dbReference type="FunFam" id="3.40.50.12780:FF:000012">
    <property type="entry name" value="Non-ribosomal peptide synthetase"/>
    <property type="match status" value="1"/>
</dbReference>
<dbReference type="FunFam" id="1.10.1200.10:FF:000016">
    <property type="entry name" value="Non-ribosomal peptide synthase"/>
    <property type="match status" value="1"/>
</dbReference>
<dbReference type="GO" id="GO:0044550">
    <property type="term" value="P:secondary metabolite biosynthetic process"/>
    <property type="evidence" value="ECO:0007669"/>
    <property type="project" value="UniProtKB-ARBA"/>
</dbReference>